<feature type="region of interest" description="Disordered" evidence="1">
    <location>
        <begin position="127"/>
        <end position="168"/>
    </location>
</feature>
<proteinExistence type="predicted"/>
<evidence type="ECO:0000313" key="2">
    <source>
        <dbReference type="EMBL" id="KAJ3097790.1"/>
    </source>
</evidence>
<feature type="region of interest" description="Disordered" evidence="1">
    <location>
        <begin position="1"/>
        <end position="24"/>
    </location>
</feature>
<dbReference type="GO" id="GO:0033617">
    <property type="term" value="P:mitochondrial respiratory chain complex IV assembly"/>
    <property type="evidence" value="ECO:0007669"/>
    <property type="project" value="InterPro"/>
</dbReference>
<dbReference type="PANTHER" id="PTHR13639">
    <property type="entry name" value="CYTOCHROME C OXIDASE ASSEMBLY FACTOR 4 HOMOLOG, MITOCHONDRIAL"/>
    <property type="match status" value="1"/>
</dbReference>
<dbReference type="GO" id="GO:0005758">
    <property type="term" value="C:mitochondrial intermembrane space"/>
    <property type="evidence" value="ECO:0007669"/>
    <property type="project" value="InterPro"/>
</dbReference>
<dbReference type="AlphaFoldDB" id="A0AAD5SRV6"/>
<feature type="non-terminal residue" evidence="2">
    <location>
        <position position="291"/>
    </location>
</feature>
<dbReference type="EMBL" id="JADGJH010002476">
    <property type="protein sequence ID" value="KAJ3097790.1"/>
    <property type="molecule type" value="Genomic_DNA"/>
</dbReference>
<sequence length="291" mass="32740">MNSGATGNFVIQGGTNKPSTQFEDEDEYNRRIRRTGCLAQHNAMLDCHYETKDWRKCIPEMKQFRQCFEQHDRTRQQRSVVDRARESVIVERGADGNPILNNRGANEVCELPDAKWMEFPMQPLIVQPSTSSASSSEPLIASSTSTSPSSELLHPQKPPSPIHQQQERQPPSLILIDRDYSVPNPTTETIATARPRSRNPEVPYFTADASALPDELTTRIAAPRIVQTITAINAILAEGAVVSRSSVVKAIVEFFFFVSIKSDYEKMLERLAVFIEAENKEIYEVAGLYLR</sequence>
<dbReference type="Proteomes" id="UP001211907">
    <property type="component" value="Unassembled WGS sequence"/>
</dbReference>
<dbReference type="InterPro" id="IPR039870">
    <property type="entry name" value="Coa4-like"/>
</dbReference>
<reference evidence="2" key="1">
    <citation type="submission" date="2020-05" db="EMBL/GenBank/DDBJ databases">
        <title>Phylogenomic resolution of chytrid fungi.</title>
        <authorList>
            <person name="Stajich J.E."/>
            <person name="Amses K."/>
            <person name="Simmons R."/>
            <person name="Seto K."/>
            <person name="Myers J."/>
            <person name="Bonds A."/>
            <person name="Quandt C.A."/>
            <person name="Barry K."/>
            <person name="Liu P."/>
            <person name="Grigoriev I."/>
            <person name="Longcore J.E."/>
            <person name="James T.Y."/>
        </authorList>
    </citation>
    <scope>NUCLEOTIDE SEQUENCE</scope>
    <source>
        <strain evidence="2">JEL0513</strain>
    </source>
</reference>
<protein>
    <submittedName>
        <fullName evidence="2">Uncharacterized protein</fullName>
    </submittedName>
</protein>
<evidence type="ECO:0000313" key="3">
    <source>
        <dbReference type="Proteomes" id="UP001211907"/>
    </source>
</evidence>
<accession>A0AAD5SRV6</accession>
<gene>
    <name evidence="2" type="ORF">HK100_005256</name>
</gene>
<evidence type="ECO:0000256" key="1">
    <source>
        <dbReference type="SAM" id="MobiDB-lite"/>
    </source>
</evidence>
<keyword evidence="3" id="KW-1185">Reference proteome</keyword>
<name>A0AAD5SRV6_9FUNG</name>
<feature type="compositionally biased region" description="Low complexity" evidence="1">
    <location>
        <begin position="129"/>
        <end position="150"/>
    </location>
</feature>
<dbReference type="PANTHER" id="PTHR13639:SF2">
    <property type="entry name" value="CYTOCHROME C OXIDASE ASSEMBLY FACTOR 4 HOMOLOG, MITOCHONDRIAL"/>
    <property type="match status" value="1"/>
</dbReference>
<comment type="caution">
    <text evidence="2">The sequence shown here is derived from an EMBL/GenBank/DDBJ whole genome shotgun (WGS) entry which is preliminary data.</text>
</comment>
<dbReference type="PROSITE" id="PS51808">
    <property type="entry name" value="CHCH"/>
    <property type="match status" value="1"/>
</dbReference>
<organism evidence="2 3">
    <name type="scientific">Physocladia obscura</name>
    <dbReference type="NCBI Taxonomy" id="109957"/>
    <lineage>
        <taxon>Eukaryota</taxon>
        <taxon>Fungi</taxon>
        <taxon>Fungi incertae sedis</taxon>
        <taxon>Chytridiomycota</taxon>
        <taxon>Chytridiomycota incertae sedis</taxon>
        <taxon>Chytridiomycetes</taxon>
        <taxon>Chytridiales</taxon>
        <taxon>Chytriomycetaceae</taxon>
        <taxon>Physocladia</taxon>
    </lineage>
</organism>